<reference evidence="6" key="1">
    <citation type="journal article" date="2013" name="Science">
        <title>The Amborella genome and the evolution of flowering plants.</title>
        <authorList>
            <consortium name="Amborella Genome Project"/>
        </authorList>
    </citation>
    <scope>NUCLEOTIDE SEQUENCE [LARGE SCALE GENOMIC DNA]</scope>
</reference>
<feature type="region of interest" description="Disordered" evidence="3">
    <location>
        <begin position="280"/>
        <end position="307"/>
    </location>
</feature>
<sequence>MERSRSKRHYYDQDHETSGPPINGSRRHRHHYHSNHHGHYSQSRPPPHRLPKFSQSQEPNLPVTTCFRILCPDSKTGRVVGKNGSIIKKVSQETDALINVQSLIQGDIERVIEITDVRRRDPDGHVPSYSPAQEALLLIHDRILDDTLEEEDGDQREQVQQYGRGGRVATRLVVLRNHVGCILGRGGKIIEQMRFETRTQIRILPRDQHLPRCVTPDDEIVQIVGEPNDVKKALEIISSRLKESPFRERGTLFHNRAHSPERYFAPDDDFSPQMNNIQRQTPIDGPPLGIRSSTGVTGARNSTYSTRPSSHVMLESFASPTVDRPQSLATEELLFRILCPSDKVESMIGEENGIMEMLRSDVGVSIRVTDVVPGSNERIIIISSEENPEDDLIPAQEALLHIQNHIMDLGPDKDNVVTTRLLVPVDKVVYLEGREGPSLLELKRLTRANIEILPSDELPQCAFGADEVVQIVGDICTARNALVQVTSRLRDALSRESSFSRMPLPPLSGQGPLGNVVGLEPESPTRNNSGREGYQGTGRLAACYQIAQKANAAWSSKDAALFGSRTQEYEESGGHEEVLNRLDRFPKALITRTTVEVLIPENAIAALISRSGSKLAQISEISGASITLLDSTPGMPDRKVEISGAPEQAERAQSLLQGFVLSSKLTISILSSY</sequence>
<feature type="domain" description="K Homology" evidence="4">
    <location>
        <begin position="166"/>
        <end position="242"/>
    </location>
</feature>
<dbReference type="STRING" id="13333.W1PHJ8"/>
<dbReference type="Proteomes" id="UP000017836">
    <property type="component" value="Unassembled WGS sequence"/>
</dbReference>
<dbReference type="OMA" id="HRDRGHF"/>
<dbReference type="GO" id="GO:0003729">
    <property type="term" value="F:mRNA binding"/>
    <property type="evidence" value="ECO:0000318"/>
    <property type="project" value="GO_Central"/>
</dbReference>
<dbReference type="GO" id="GO:0005737">
    <property type="term" value="C:cytoplasm"/>
    <property type="evidence" value="ECO:0000318"/>
    <property type="project" value="GO_Central"/>
</dbReference>
<accession>W1PHJ8</accession>
<feature type="domain" description="K Homology" evidence="4">
    <location>
        <begin position="331"/>
        <end position="404"/>
    </location>
</feature>
<dbReference type="Gramene" id="ERN06590">
    <property type="protein sequence ID" value="ERN06590"/>
    <property type="gene ID" value="AMTR_s00058p00148900"/>
</dbReference>
<dbReference type="InterPro" id="IPR004087">
    <property type="entry name" value="KH_dom"/>
</dbReference>
<keyword evidence="6" id="KW-1185">Reference proteome</keyword>
<feature type="region of interest" description="Disordered" evidence="3">
    <location>
        <begin position="1"/>
        <end position="59"/>
    </location>
</feature>
<dbReference type="EMBL" id="KI393888">
    <property type="protein sequence ID" value="ERN06590.1"/>
    <property type="molecule type" value="Genomic_DNA"/>
</dbReference>
<dbReference type="GO" id="GO:0005634">
    <property type="term" value="C:nucleus"/>
    <property type="evidence" value="ECO:0000318"/>
    <property type="project" value="GO_Central"/>
</dbReference>
<evidence type="ECO:0000256" key="1">
    <source>
        <dbReference type="ARBA" id="ARBA00022737"/>
    </source>
</evidence>
<feature type="compositionally biased region" description="Basic and acidic residues" evidence="3">
    <location>
        <begin position="1"/>
        <end position="17"/>
    </location>
</feature>
<keyword evidence="2" id="KW-0694">RNA-binding</keyword>
<evidence type="ECO:0000256" key="3">
    <source>
        <dbReference type="SAM" id="MobiDB-lite"/>
    </source>
</evidence>
<feature type="compositionally biased region" description="Polar residues" evidence="3">
    <location>
        <begin position="291"/>
        <end position="307"/>
    </location>
</feature>
<dbReference type="CDD" id="cd22460">
    <property type="entry name" value="KH-I_PEPPER_rpt2_like"/>
    <property type="match status" value="1"/>
</dbReference>
<evidence type="ECO:0000313" key="5">
    <source>
        <dbReference type="EMBL" id="ERN06590.1"/>
    </source>
</evidence>
<dbReference type="AlphaFoldDB" id="W1PHJ8"/>
<dbReference type="InterPro" id="IPR004088">
    <property type="entry name" value="KH_dom_type_1"/>
</dbReference>
<dbReference type="eggNOG" id="KOG2190">
    <property type="taxonomic scope" value="Eukaryota"/>
</dbReference>
<proteinExistence type="predicted"/>
<feature type="domain" description="K Homology" evidence="4">
    <location>
        <begin position="415"/>
        <end position="490"/>
    </location>
</feature>
<evidence type="ECO:0000313" key="6">
    <source>
        <dbReference type="Proteomes" id="UP000017836"/>
    </source>
</evidence>
<evidence type="ECO:0000259" key="4">
    <source>
        <dbReference type="SMART" id="SM00322"/>
    </source>
</evidence>
<dbReference type="Gene3D" id="3.30.1370.10">
    <property type="entry name" value="K Homology domain, type 1"/>
    <property type="match status" value="3"/>
</dbReference>
<dbReference type="InterPro" id="IPR036612">
    <property type="entry name" value="KH_dom_type_1_sf"/>
</dbReference>
<dbReference type="Pfam" id="PF00013">
    <property type="entry name" value="KH_1"/>
    <property type="match status" value="4"/>
</dbReference>
<protein>
    <recommendedName>
        <fullName evidence="4">K Homology domain-containing protein</fullName>
    </recommendedName>
</protein>
<dbReference type="PROSITE" id="PS50084">
    <property type="entry name" value="KH_TYPE_1"/>
    <property type="match status" value="5"/>
</dbReference>
<feature type="domain" description="K Homology" evidence="4">
    <location>
        <begin position="63"/>
        <end position="144"/>
    </location>
</feature>
<dbReference type="PANTHER" id="PTHR10288">
    <property type="entry name" value="KH DOMAIN CONTAINING RNA BINDING PROTEIN"/>
    <property type="match status" value="1"/>
</dbReference>
<dbReference type="HOGENOM" id="CLU_018025_3_0_1"/>
<dbReference type="SUPFAM" id="SSF54791">
    <property type="entry name" value="Eukaryotic type KH-domain (KH-domain type I)"/>
    <property type="match status" value="5"/>
</dbReference>
<feature type="domain" description="K Homology" evidence="4">
    <location>
        <begin position="591"/>
        <end position="661"/>
    </location>
</feature>
<feature type="compositionally biased region" description="Basic residues" evidence="3">
    <location>
        <begin position="25"/>
        <end position="39"/>
    </location>
</feature>
<dbReference type="SMART" id="SM00322">
    <property type="entry name" value="KH"/>
    <property type="match status" value="5"/>
</dbReference>
<evidence type="ECO:0000256" key="2">
    <source>
        <dbReference type="PROSITE-ProRule" id="PRU00117"/>
    </source>
</evidence>
<name>W1PHJ8_AMBTC</name>
<dbReference type="CDD" id="cd22459">
    <property type="entry name" value="KH-I_PEPPER_rpt1_like"/>
    <property type="match status" value="2"/>
</dbReference>
<organism evidence="5 6">
    <name type="scientific">Amborella trichopoda</name>
    <dbReference type="NCBI Taxonomy" id="13333"/>
    <lineage>
        <taxon>Eukaryota</taxon>
        <taxon>Viridiplantae</taxon>
        <taxon>Streptophyta</taxon>
        <taxon>Embryophyta</taxon>
        <taxon>Tracheophyta</taxon>
        <taxon>Spermatophyta</taxon>
        <taxon>Magnoliopsida</taxon>
        <taxon>Amborellales</taxon>
        <taxon>Amborellaceae</taxon>
        <taxon>Amborella</taxon>
    </lineage>
</organism>
<dbReference type="Gene3D" id="3.30.310.210">
    <property type="match status" value="1"/>
</dbReference>
<gene>
    <name evidence="5" type="ORF">AMTR_s00058p00148900</name>
</gene>
<keyword evidence="1" id="KW-0677">Repeat</keyword>